<evidence type="ECO:0000313" key="12">
    <source>
        <dbReference type="EMBL" id="CAH3133348.1"/>
    </source>
</evidence>
<feature type="region of interest" description="Disordered" evidence="10">
    <location>
        <begin position="1"/>
        <end position="64"/>
    </location>
</feature>
<keyword evidence="6" id="KW-0010">Activator</keyword>
<feature type="domain" description="HMG box" evidence="11">
    <location>
        <begin position="253"/>
        <end position="321"/>
    </location>
</feature>
<dbReference type="Proteomes" id="UP001159405">
    <property type="component" value="Unassembled WGS sequence"/>
</dbReference>
<dbReference type="InterPro" id="IPR027397">
    <property type="entry name" value="Catenin-bd_sf"/>
</dbReference>
<feature type="compositionally biased region" description="Basic and acidic residues" evidence="10">
    <location>
        <begin position="31"/>
        <end position="58"/>
    </location>
</feature>
<dbReference type="PROSITE" id="PS50118">
    <property type="entry name" value="HMG_BOX_2"/>
    <property type="match status" value="1"/>
</dbReference>
<keyword evidence="8 9" id="KW-0539">Nucleus</keyword>
<evidence type="ECO:0000256" key="8">
    <source>
        <dbReference type="ARBA" id="ARBA00023242"/>
    </source>
</evidence>
<dbReference type="CDD" id="cd21996">
    <property type="entry name" value="HMG-box_TCF7-like"/>
    <property type="match status" value="1"/>
</dbReference>
<evidence type="ECO:0000256" key="10">
    <source>
        <dbReference type="SAM" id="MobiDB-lite"/>
    </source>
</evidence>
<gene>
    <name evidence="12" type="ORF">PLOB_00036750</name>
</gene>
<feature type="compositionally biased region" description="Polar residues" evidence="10">
    <location>
        <begin position="384"/>
        <end position="395"/>
    </location>
</feature>
<dbReference type="SMART" id="SM01366">
    <property type="entry name" value="c-clamp"/>
    <property type="match status" value="1"/>
</dbReference>
<sequence>MPQLPNSSTEDLGADDEVKEYKQEDGEETENGAHLDLVNDIKSDLIKKETENSEDSKPSDASSAPIAQLISFQDRYNEHLNSGHHSGYPRGGSHHTPHDDIKHGLHRGHDPRPAGIFHPAHHHPYTTTPQYQYAMYPGVKPDRRYHYDPPLWQPHSSIIGQSSSQYPPNYPNQVGPTSAGMPGRLSHHPTITADPRGAVCCPPPPPNQSVISRTPPTCGAGSLLSSQSIPTMPDHTRMDPAVSGFDGHNKGHIKKPLNAFMLYMKDMRSKVVSECTLKESAAINQILGKRWHALDRQEQAKYYEMARKERALHMQLYPGWSARDNYAQQGKKKKRKRDKSQAEITNPKKCRARYGLDRQHEWCKPCRRKKKCVRFLAGGAGQDMSPSSNAGNVESENIDANIDSNTAMISSTNSSVSTT</sequence>
<dbReference type="SMART" id="SM00398">
    <property type="entry name" value="HMG"/>
    <property type="match status" value="1"/>
</dbReference>
<dbReference type="Gene3D" id="4.10.900.10">
    <property type="entry name" value="TCF3-CBD (Catenin binding domain)"/>
    <property type="match status" value="1"/>
</dbReference>
<keyword evidence="7" id="KW-0804">Transcription</keyword>
<keyword evidence="4" id="KW-0805">Transcription regulation</keyword>
<evidence type="ECO:0000256" key="9">
    <source>
        <dbReference type="PROSITE-ProRule" id="PRU00267"/>
    </source>
</evidence>
<evidence type="ECO:0000259" key="11">
    <source>
        <dbReference type="PROSITE" id="PS50118"/>
    </source>
</evidence>
<reference evidence="12 13" key="1">
    <citation type="submission" date="2022-05" db="EMBL/GenBank/DDBJ databases">
        <authorList>
            <consortium name="Genoscope - CEA"/>
            <person name="William W."/>
        </authorList>
    </citation>
    <scope>NUCLEOTIDE SEQUENCE [LARGE SCALE GENOMIC DNA]</scope>
</reference>
<proteinExistence type="inferred from homology"/>
<dbReference type="Gene3D" id="1.10.30.10">
    <property type="entry name" value="High mobility group box domain"/>
    <property type="match status" value="1"/>
</dbReference>
<evidence type="ECO:0000256" key="2">
    <source>
        <dbReference type="ARBA" id="ARBA00006569"/>
    </source>
</evidence>
<feature type="region of interest" description="Disordered" evidence="10">
    <location>
        <begin position="79"/>
        <end position="106"/>
    </location>
</feature>
<evidence type="ECO:0000256" key="1">
    <source>
        <dbReference type="ARBA" id="ARBA00004123"/>
    </source>
</evidence>
<keyword evidence="13" id="KW-1185">Reference proteome</keyword>
<feature type="region of interest" description="Disordered" evidence="10">
    <location>
        <begin position="379"/>
        <end position="419"/>
    </location>
</feature>
<dbReference type="InterPro" id="IPR024940">
    <property type="entry name" value="TCF/LEF"/>
</dbReference>
<dbReference type="InterPro" id="IPR036910">
    <property type="entry name" value="HMG_box_dom_sf"/>
</dbReference>
<keyword evidence="5 9" id="KW-0238">DNA-binding</keyword>
<comment type="similarity">
    <text evidence="2">Belongs to the TCF/LEF family.</text>
</comment>
<accession>A0ABN8P559</accession>
<evidence type="ECO:0000256" key="4">
    <source>
        <dbReference type="ARBA" id="ARBA00023015"/>
    </source>
</evidence>
<feature type="compositionally biased region" description="Polar residues" evidence="10">
    <location>
        <begin position="1"/>
        <end position="10"/>
    </location>
</feature>
<dbReference type="EMBL" id="CALNXK010000052">
    <property type="protein sequence ID" value="CAH3133348.1"/>
    <property type="molecule type" value="Genomic_DNA"/>
</dbReference>
<evidence type="ECO:0000313" key="13">
    <source>
        <dbReference type="Proteomes" id="UP001159405"/>
    </source>
</evidence>
<comment type="caution">
    <text evidence="12">The sequence shown here is derived from an EMBL/GenBank/DDBJ whole genome shotgun (WGS) entry which is preliminary data.</text>
</comment>
<feature type="compositionally biased region" description="Basic and acidic residues" evidence="10">
    <location>
        <begin position="96"/>
        <end position="106"/>
    </location>
</feature>
<protein>
    <recommendedName>
        <fullName evidence="11">HMG box domain-containing protein</fullName>
    </recommendedName>
</protein>
<evidence type="ECO:0000256" key="3">
    <source>
        <dbReference type="ARBA" id="ARBA00022687"/>
    </source>
</evidence>
<dbReference type="SUPFAM" id="SSF47095">
    <property type="entry name" value="HMG-box"/>
    <property type="match status" value="1"/>
</dbReference>
<name>A0ABN8P559_9CNID</name>
<feature type="region of interest" description="Disordered" evidence="10">
    <location>
        <begin position="323"/>
        <end position="346"/>
    </location>
</feature>
<feature type="DNA-binding region" description="HMG box" evidence="9">
    <location>
        <begin position="253"/>
        <end position="321"/>
    </location>
</feature>
<keyword evidence="3" id="KW-0879">Wnt signaling pathway</keyword>
<comment type="subcellular location">
    <subcellularLocation>
        <location evidence="1">Nucleus</location>
    </subcellularLocation>
</comment>
<dbReference type="Pfam" id="PF00505">
    <property type="entry name" value="HMG_box"/>
    <property type="match status" value="1"/>
</dbReference>
<evidence type="ECO:0000256" key="7">
    <source>
        <dbReference type="ARBA" id="ARBA00023163"/>
    </source>
</evidence>
<dbReference type="PANTHER" id="PTHR10373:SF38">
    <property type="entry name" value="PROTEIN PANGOLIN, ISOFORM J"/>
    <property type="match status" value="1"/>
</dbReference>
<evidence type="ECO:0000256" key="6">
    <source>
        <dbReference type="ARBA" id="ARBA00023159"/>
    </source>
</evidence>
<organism evidence="12 13">
    <name type="scientific">Porites lobata</name>
    <dbReference type="NCBI Taxonomy" id="104759"/>
    <lineage>
        <taxon>Eukaryota</taxon>
        <taxon>Metazoa</taxon>
        <taxon>Cnidaria</taxon>
        <taxon>Anthozoa</taxon>
        <taxon>Hexacorallia</taxon>
        <taxon>Scleractinia</taxon>
        <taxon>Fungiina</taxon>
        <taxon>Poritidae</taxon>
        <taxon>Porites</taxon>
    </lineage>
</organism>
<evidence type="ECO:0000256" key="5">
    <source>
        <dbReference type="ARBA" id="ARBA00023125"/>
    </source>
</evidence>
<dbReference type="PANTHER" id="PTHR10373">
    <property type="entry name" value="TRANSCRIPTION FACTOR 7 FAMILY MEMBER"/>
    <property type="match status" value="1"/>
</dbReference>
<dbReference type="InterPro" id="IPR009071">
    <property type="entry name" value="HMG_box_dom"/>
</dbReference>
<feature type="compositionally biased region" description="Polar residues" evidence="10">
    <location>
        <begin position="402"/>
        <end position="419"/>
    </location>
</feature>